<feature type="region of interest" description="Disordered" evidence="13">
    <location>
        <begin position="242"/>
        <end position="271"/>
    </location>
</feature>
<keyword evidence="8" id="KW-0256">Endoplasmic reticulum</keyword>
<evidence type="ECO:0000256" key="7">
    <source>
        <dbReference type="ARBA" id="ARBA00022692"/>
    </source>
</evidence>
<sequence>MSRRKSIADISATTSQHKLAMSSSTPMADVPTAPNSAGITSTILFPFMALAFAIIHIIYHTILFARYISAATRDAFKHQPHRAPSSFASLPHLLDAHQIRATDIRVPTHMGVVLADFVPSWIRLYISTLLIKLSQRDVTSASDVWREFRTQYYAATEAKNINDMATMIHLARISGVEQLSIFTSQPLSSEAVQKLNRALLLGYKTKVVLAQQDAEEEQTLEIQGDEQSWSRYTVLRRRTACGCTKGSDSSSTSWPGSPASSDSEAGPCSLDETMASSYTADNDAQMVSFDATVHIRIGLLLSSKAATPDTKRFKDEQGVEPLQVNLLSQEDGHERFAQLISQQIHHRAETYFCDILLADINSAASNATKRRFSTSSLRKAWVCKRQAFTSKLTVAELDRSLAKTGYMGEPELVVVFGGKPRLRKLYGFPAWPIRLSDLFFDAHVRSNRAYDSSDFVKALRKLAKTEHRYGR</sequence>
<comment type="caution">
    <text evidence="15">The sequence shown here is derived from an EMBL/GenBank/DDBJ whole genome shotgun (WGS) entry which is preliminary data.</text>
</comment>
<keyword evidence="16" id="KW-1185">Reference proteome</keyword>
<evidence type="ECO:0000256" key="8">
    <source>
        <dbReference type="ARBA" id="ARBA00022824"/>
    </source>
</evidence>
<dbReference type="Proteomes" id="UP001294444">
    <property type="component" value="Unassembled WGS sequence"/>
</dbReference>
<evidence type="ECO:0000256" key="1">
    <source>
        <dbReference type="ARBA" id="ARBA00001946"/>
    </source>
</evidence>
<keyword evidence="9" id="KW-0460">Magnesium</keyword>
<evidence type="ECO:0000313" key="16">
    <source>
        <dbReference type="Proteomes" id="UP001294444"/>
    </source>
</evidence>
<feature type="transmembrane region" description="Helical" evidence="14">
    <location>
        <begin position="43"/>
        <end position="68"/>
    </location>
</feature>
<evidence type="ECO:0000256" key="6">
    <source>
        <dbReference type="ARBA" id="ARBA00022679"/>
    </source>
</evidence>
<gene>
    <name evidence="15" type="ORF">MEPE_06412</name>
</gene>
<organism evidence="15 16">
    <name type="scientific">Melanopsichium pennsylvanicum</name>
    <dbReference type="NCBI Taxonomy" id="63383"/>
    <lineage>
        <taxon>Eukaryota</taxon>
        <taxon>Fungi</taxon>
        <taxon>Dikarya</taxon>
        <taxon>Basidiomycota</taxon>
        <taxon>Ustilaginomycotina</taxon>
        <taxon>Ustilaginomycetes</taxon>
        <taxon>Ustilaginales</taxon>
        <taxon>Ustilaginaceae</taxon>
        <taxon>Melanopsichium</taxon>
    </lineage>
</organism>
<keyword evidence="10 14" id="KW-1133">Transmembrane helix</keyword>
<dbReference type="PANTHER" id="PTHR21528:SF0">
    <property type="entry name" value="DEHYDRODOLICHYL DIPHOSPHATE SYNTHASE COMPLEX SUBUNIT NUS1"/>
    <property type="match status" value="1"/>
</dbReference>
<comment type="catalytic activity">
    <reaction evidence="12">
        <text>n isopentenyl diphosphate + (2E,6E)-farnesyl diphosphate = a di-trans,poly-cis-polyprenyl diphosphate + n diphosphate</text>
        <dbReference type="Rhea" id="RHEA:53008"/>
        <dbReference type="Rhea" id="RHEA-COMP:19494"/>
        <dbReference type="ChEBI" id="CHEBI:33019"/>
        <dbReference type="ChEBI" id="CHEBI:128769"/>
        <dbReference type="ChEBI" id="CHEBI:136960"/>
        <dbReference type="ChEBI" id="CHEBI:175763"/>
        <dbReference type="EC" id="2.5.1.87"/>
    </reaction>
</comment>
<evidence type="ECO:0000256" key="5">
    <source>
        <dbReference type="ARBA" id="ARBA00012596"/>
    </source>
</evidence>
<dbReference type="EMBL" id="OAPG01000020">
    <property type="protein sequence ID" value="SNX87702.1"/>
    <property type="molecule type" value="Genomic_DNA"/>
</dbReference>
<dbReference type="Gene3D" id="3.40.1180.10">
    <property type="entry name" value="Decaprenyl diphosphate synthase-like"/>
    <property type="match status" value="1"/>
</dbReference>
<dbReference type="AlphaFoldDB" id="A0AAJ4XTJ1"/>
<comment type="cofactor">
    <cofactor evidence="1">
        <name>Mg(2+)</name>
        <dbReference type="ChEBI" id="CHEBI:18420"/>
    </cofactor>
</comment>
<comment type="subcellular location">
    <subcellularLocation>
        <location evidence="2">Endoplasmic reticulum membrane</location>
    </subcellularLocation>
</comment>
<evidence type="ECO:0000256" key="14">
    <source>
        <dbReference type="SAM" id="Phobius"/>
    </source>
</evidence>
<evidence type="ECO:0000256" key="13">
    <source>
        <dbReference type="SAM" id="MobiDB-lite"/>
    </source>
</evidence>
<dbReference type="InterPro" id="IPR038887">
    <property type="entry name" value="Nus1/NgBR"/>
</dbReference>
<keyword evidence="7 14" id="KW-0812">Transmembrane</keyword>
<comment type="similarity">
    <text evidence="4">Belongs to the UPP synthase family.</text>
</comment>
<feature type="compositionally biased region" description="Polar residues" evidence="13">
    <location>
        <begin position="11"/>
        <end position="25"/>
    </location>
</feature>
<evidence type="ECO:0000256" key="4">
    <source>
        <dbReference type="ARBA" id="ARBA00005432"/>
    </source>
</evidence>
<protein>
    <recommendedName>
        <fullName evidence="5">ditrans,polycis-polyprenyl diphosphate synthase [(2E,6E)-farnesyldiphosphate specific]</fullName>
        <ecNumber evidence="5">2.5.1.87</ecNumber>
    </recommendedName>
</protein>
<name>A0AAJ4XTJ1_9BASI</name>
<evidence type="ECO:0000313" key="15">
    <source>
        <dbReference type="EMBL" id="SNX87702.1"/>
    </source>
</evidence>
<evidence type="ECO:0000256" key="12">
    <source>
        <dbReference type="ARBA" id="ARBA00047353"/>
    </source>
</evidence>
<keyword evidence="11 14" id="KW-0472">Membrane</keyword>
<dbReference type="SUPFAM" id="SSF64005">
    <property type="entry name" value="Undecaprenyl diphosphate synthase"/>
    <property type="match status" value="1"/>
</dbReference>
<feature type="region of interest" description="Disordered" evidence="13">
    <location>
        <begin position="1"/>
        <end position="25"/>
    </location>
</feature>
<evidence type="ECO:0000256" key="2">
    <source>
        <dbReference type="ARBA" id="ARBA00004586"/>
    </source>
</evidence>
<dbReference type="PANTHER" id="PTHR21528">
    <property type="entry name" value="DEHYDRODOLICHYL DIPHOSPHATE SYNTHASE COMPLEX SUBUNIT NUS1"/>
    <property type="match status" value="1"/>
</dbReference>
<dbReference type="InterPro" id="IPR036424">
    <property type="entry name" value="UPP_synth-like_sf"/>
</dbReference>
<comment type="pathway">
    <text evidence="3">Protein modification; protein glycosylation.</text>
</comment>
<reference evidence="15" key="1">
    <citation type="submission" date="2023-10" db="EMBL/GenBank/DDBJ databases">
        <authorList>
            <person name="Guldener U."/>
        </authorList>
    </citation>
    <scope>NUCLEOTIDE SEQUENCE</scope>
    <source>
        <strain evidence="15">Mp4</strain>
    </source>
</reference>
<evidence type="ECO:0000256" key="9">
    <source>
        <dbReference type="ARBA" id="ARBA00022842"/>
    </source>
</evidence>
<dbReference type="GO" id="GO:0005789">
    <property type="term" value="C:endoplasmic reticulum membrane"/>
    <property type="evidence" value="ECO:0007669"/>
    <property type="project" value="UniProtKB-SubCell"/>
</dbReference>
<dbReference type="GO" id="GO:1904423">
    <property type="term" value="C:dehydrodolichyl diphosphate synthase complex"/>
    <property type="evidence" value="ECO:0007669"/>
    <property type="project" value="InterPro"/>
</dbReference>
<evidence type="ECO:0000256" key="10">
    <source>
        <dbReference type="ARBA" id="ARBA00022989"/>
    </source>
</evidence>
<accession>A0AAJ4XTJ1</accession>
<dbReference type="EC" id="2.5.1.87" evidence="5"/>
<feature type="compositionally biased region" description="Low complexity" evidence="13">
    <location>
        <begin position="246"/>
        <end position="263"/>
    </location>
</feature>
<dbReference type="GO" id="GO:0045547">
    <property type="term" value="F:ditrans,polycis-polyprenyl diphosphate synthase [(2E,6E)-farnesyl diphosphate specific] activity"/>
    <property type="evidence" value="ECO:0007669"/>
    <property type="project" value="UniProtKB-EC"/>
</dbReference>
<keyword evidence="6" id="KW-0808">Transferase</keyword>
<evidence type="ECO:0000256" key="11">
    <source>
        <dbReference type="ARBA" id="ARBA00023136"/>
    </source>
</evidence>
<proteinExistence type="inferred from homology"/>
<evidence type="ECO:0000256" key="3">
    <source>
        <dbReference type="ARBA" id="ARBA00004922"/>
    </source>
</evidence>